<feature type="repeat" description="TPR" evidence="1">
    <location>
        <begin position="470"/>
        <end position="503"/>
    </location>
</feature>
<dbReference type="Pfam" id="PF14559">
    <property type="entry name" value="TPR_19"/>
    <property type="match status" value="1"/>
</dbReference>
<dbReference type="SUPFAM" id="SSF52129">
    <property type="entry name" value="Caspase-like"/>
    <property type="match status" value="1"/>
</dbReference>
<dbReference type="SUPFAM" id="SSF48452">
    <property type="entry name" value="TPR-like"/>
    <property type="match status" value="1"/>
</dbReference>
<dbReference type="InterPro" id="IPR029030">
    <property type="entry name" value="Caspase-like_dom_sf"/>
</dbReference>
<evidence type="ECO:0000313" key="5">
    <source>
        <dbReference type="Proteomes" id="UP000244924"/>
    </source>
</evidence>
<reference evidence="4 5" key="1">
    <citation type="submission" date="2018-03" db="EMBL/GenBank/DDBJ databases">
        <authorList>
            <person name="Keele B.F."/>
        </authorList>
    </citation>
    <scope>NUCLEOTIDE SEQUENCE [LARGE SCALE GENOMIC DNA]</scope>
    <source>
        <strain evidence="4 5">CECT 8626</strain>
    </source>
</reference>
<dbReference type="Pfam" id="PF00656">
    <property type="entry name" value="Peptidase_C14"/>
    <property type="match status" value="1"/>
</dbReference>
<dbReference type="Proteomes" id="UP000244924">
    <property type="component" value="Unassembled WGS sequence"/>
</dbReference>
<sequence>MKPPTCRSDGRPADLRLLGGLTLAALLTAGSAFAQSADTPVTLQRPAEVLGLPGLSIDLTKPATQRYALVIGNGDYSYVPSLPNAVADARLIAGVLKRAGYVVQEYENLDRRGFEAALRRMIADTDKGSEIVIYYAGHGVQIGNSNRLIPVDAEIDTIYDLPFESVSLSSLLSIAGARSRSLVVILDSCRDNPFPDRDAIVGLDAIPQELRTGFAAQDSPVNSLIVFSTSPGAVALDGTGANSPFTEALNQAITAQPDAPMDEILRDVRRRVYVATGARQVPWESSSLVERVSFDSDPSVAGFHNAAAAIEGEATAGAAPEPLTISLPLDRKVEVGAALRNTAPGTLEDVVVTRPPSLGRLELRAGGQTRGLIPLTRFAEGVDDLIYANSRPELSALQMPNPLIRDEFEVTANGTAQTVQLTLTVDPCDFEAGDHLDPEGVGVARYPNEIEVAAALSACEAAVAREPTNGRFYYQLGRVYLALRDLDAAEASFDRARDFDHTRAWHALGMLEIARQQETAGAERLPAPETALALLAMGVDRGDPYAYHSLGLQLLEMSVDPSLKRQGFDLLSRSLEVGHTFSMNALGFYFLQENTDHYEPERGLRYIRESAERDDIYGYDNMGWIALNGAGGTTRDPGAALEWFRKASDGGHPRAPTSIGRMYFNGDVGGQPDFAEAVKWYDVGLSRGDAWGGANGAWVIANHQPAGYGSGQAAVRAAKAATLRNSEAVAAAEELLTTLPARELDAGAQALMLELGAEVTADGAFGPASEAALTDVAQRFGTQISSDPMERLKALARIYWTTNPFRVDLY</sequence>
<dbReference type="Gene3D" id="1.25.40.10">
    <property type="entry name" value="Tetratricopeptide repeat domain"/>
    <property type="match status" value="2"/>
</dbReference>
<feature type="chain" id="PRO_5015338348" evidence="2">
    <location>
        <begin position="35"/>
        <end position="810"/>
    </location>
</feature>
<dbReference type="PANTHER" id="PTHR22576:SF37">
    <property type="entry name" value="MUCOSA-ASSOCIATED LYMPHOID TISSUE LYMPHOMA TRANSLOCATION PROTEIN 1"/>
    <property type="match status" value="1"/>
</dbReference>
<dbReference type="EMBL" id="OMOQ01000001">
    <property type="protein sequence ID" value="SPH18684.1"/>
    <property type="molecule type" value="Genomic_DNA"/>
</dbReference>
<dbReference type="PANTHER" id="PTHR22576">
    <property type="entry name" value="MUCOSA ASSOCIATED LYMPHOID TISSUE LYMPHOMA TRANSLOCATION PROTEIN 1/PARACASPASE"/>
    <property type="match status" value="1"/>
</dbReference>
<dbReference type="InterPro" id="IPR019734">
    <property type="entry name" value="TPR_rpt"/>
</dbReference>
<dbReference type="Gene3D" id="3.40.50.1460">
    <property type="match status" value="1"/>
</dbReference>
<gene>
    <name evidence="4" type="primary">esiB</name>
    <name evidence="4" type="ORF">DEA8626_02226</name>
</gene>
<keyword evidence="5" id="KW-1185">Reference proteome</keyword>
<evidence type="ECO:0000313" key="4">
    <source>
        <dbReference type="EMBL" id="SPH18684.1"/>
    </source>
</evidence>
<dbReference type="GO" id="GO:0006508">
    <property type="term" value="P:proteolysis"/>
    <property type="evidence" value="ECO:0007669"/>
    <property type="project" value="InterPro"/>
</dbReference>
<dbReference type="PROSITE" id="PS50005">
    <property type="entry name" value="TPR"/>
    <property type="match status" value="1"/>
</dbReference>
<dbReference type="InterPro" id="IPR006597">
    <property type="entry name" value="Sel1-like"/>
</dbReference>
<evidence type="ECO:0000259" key="3">
    <source>
        <dbReference type="PROSITE" id="PS50208"/>
    </source>
</evidence>
<keyword evidence="1" id="KW-0802">TPR repeat</keyword>
<dbReference type="PROSITE" id="PS50208">
    <property type="entry name" value="CASPASE_P20"/>
    <property type="match status" value="1"/>
</dbReference>
<dbReference type="SMART" id="SM00671">
    <property type="entry name" value="SEL1"/>
    <property type="match status" value="3"/>
</dbReference>
<proteinExistence type="predicted"/>
<feature type="domain" description="Caspase family p20" evidence="3">
    <location>
        <begin position="64"/>
        <end position="141"/>
    </location>
</feature>
<feature type="signal peptide" evidence="2">
    <location>
        <begin position="1"/>
        <end position="34"/>
    </location>
</feature>
<dbReference type="InterPro" id="IPR052039">
    <property type="entry name" value="Caspase-related_regulators"/>
</dbReference>
<keyword evidence="2" id="KW-0732">Signal</keyword>
<dbReference type="InterPro" id="IPR001309">
    <property type="entry name" value="Pept_C14_p20"/>
</dbReference>
<dbReference type="GO" id="GO:0004197">
    <property type="term" value="F:cysteine-type endopeptidase activity"/>
    <property type="evidence" value="ECO:0007669"/>
    <property type="project" value="InterPro"/>
</dbReference>
<evidence type="ECO:0000256" key="2">
    <source>
        <dbReference type="SAM" id="SignalP"/>
    </source>
</evidence>
<name>A0A2R8B7T8_9RHOB</name>
<protein>
    <submittedName>
        <fullName evidence="4">Secretory immunoglobulin A-binding protein EsiB</fullName>
    </submittedName>
</protein>
<organism evidence="4 5">
    <name type="scientific">Albidovulum aquaemixtae</name>
    <dbReference type="NCBI Taxonomy" id="1542388"/>
    <lineage>
        <taxon>Bacteria</taxon>
        <taxon>Pseudomonadati</taxon>
        <taxon>Pseudomonadota</taxon>
        <taxon>Alphaproteobacteria</taxon>
        <taxon>Rhodobacterales</taxon>
        <taxon>Paracoccaceae</taxon>
        <taxon>Albidovulum</taxon>
    </lineage>
</organism>
<dbReference type="InterPro" id="IPR011600">
    <property type="entry name" value="Pept_C14_caspase"/>
</dbReference>
<dbReference type="Pfam" id="PF08238">
    <property type="entry name" value="Sel1"/>
    <property type="match status" value="2"/>
</dbReference>
<dbReference type="SUPFAM" id="SSF81901">
    <property type="entry name" value="HCP-like"/>
    <property type="match status" value="1"/>
</dbReference>
<dbReference type="InterPro" id="IPR011990">
    <property type="entry name" value="TPR-like_helical_dom_sf"/>
</dbReference>
<evidence type="ECO:0000256" key="1">
    <source>
        <dbReference type="PROSITE-ProRule" id="PRU00339"/>
    </source>
</evidence>
<accession>A0A2R8B7T8</accession>
<dbReference type="AlphaFoldDB" id="A0A2R8B7T8"/>